<feature type="transmembrane region" description="Helical" evidence="7">
    <location>
        <begin position="146"/>
        <end position="166"/>
    </location>
</feature>
<proteinExistence type="predicted"/>
<dbReference type="InterPro" id="IPR020846">
    <property type="entry name" value="MFS_dom"/>
</dbReference>
<feature type="domain" description="Major facilitator superfamily (MFS) profile" evidence="8">
    <location>
        <begin position="218"/>
        <end position="409"/>
    </location>
</feature>
<dbReference type="Proteomes" id="UP001523369">
    <property type="component" value="Unassembled WGS sequence"/>
</dbReference>
<evidence type="ECO:0000256" key="7">
    <source>
        <dbReference type="SAM" id="Phobius"/>
    </source>
</evidence>
<feature type="transmembrane region" description="Helical" evidence="7">
    <location>
        <begin position="227"/>
        <end position="246"/>
    </location>
</feature>
<evidence type="ECO:0000313" key="9">
    <source>
        <dbReference type="EMBL" id="MCO8271138.1"/>
    </source>
</evidence>
<feature type="transmembrane region" description="Helical" evidence="7">
    <location>
        <begin position="290"/>
        <end position="319"/>
    </location>
</feature>
<organism evidence="9 10">
    <name type="scientific">Paractinoplanes aksuensis</name>
    <dbReference type="NCBI Taxonomy" id="2939490"/>
    <lineage>
        <taxon>Bacteria</taxon>
        <taxon>Bacillati</taxon>
        <taxon>Actinomycetota</taxon>
        <taxon>Actinomycetes</taxon>
        <taxon>Micromonosporales</taxon>
        <taxon>Micromonosporaceae</taxon>
        <taxon>Paractinoplanes</taxon>
    </lineage>
</organism>
<keyword evidence="4 7" id="KW-0812">Transmembrane</keyword>
<evidence type="ECO:0000256" key="3">
    <source>
        <dbReference type="ARBA" id="ARBA00022475"/>
    </source>
</evidence>
<evidence type="ECO:0000259" key="8">
    <source>
        <dbReference type="PROSITE" id="PS50850"/>
    </source>
</evidence>
<dbReference type="CDD" id="cd06173">
    <property type="entry name" value="MFS_MefA_like"/>
    <property type="match status" value="1"/>
</dbReference>
<keyword evidence="3" id="KW-1003">Cell membrane</keyword>
<evidence type="ECO:0000256" key="4">
    <source>
        <dbReference type="ARBA" id="ARBA00022692"/>
    </source>
</evidence>
<gene>
    <name evidence="9" type="ORF">M1L60_11090</name>
</gene>
<evidence type="ECO:0000313" key="10">
    <source>
        <dbReference type="Proteomes" id="UP001523369"/>
    </source>
</evidence>
<sequence length="409" mass="41033">MKAALTDLRPLRENPTFRRLWLGTTASGFGGQFGAFAVIFYVWDRTGSAAAVGLVGLAIGLPLIVMALIGSAFADHVDRRLLALRCTVAQIGLSAAMTVVAFTDLGGVPAMLGLVTLQSALGGLVGPARQTFVPALLSGDRLAAGLALNHLSFQIAMLLGPAAAGALTAVSGVGWCLAFDTLTFTAALVGLAGLPSGVPPAEGTPGWRSVRAGLAYAGRTPAVRGALLADLAATLLAMPVALFPVVNAEKFGGRPEVLGLFTTALAVGGVLAMILSGLATRQPRPGRLMLICGAVWAVALGSAGLTGSLVLFLALLAVAGAADTWAVVSRGTVIQTVTPPGYRGRISSLEHIAGAAGPQLGNLRAGLVAAGTTGGVALVLGGLTAVVATAAIAATTPQLRRFGDTPARE</sequence>
<keyword evidence="6 7" id="KW-0472">Membrane</keyword>
<protein>
    <submittedName>
        <fullName evidence="9">MFS transporter</fullName>
    </submittedName>
</protein>
<feature type="transmembrane region" description="Helical" evidence="7">
    <location>
        <begin position="367"/>
        <end position="393"/>
    </location>
</feature>
<dbReference type="InterPro" id="IPR010290">
    <property type="entry name" value="TM_effector"/>
</dbReference>
<keyword evidence="10" id="KW-1185">Reference proteome</keyword>
<dbReference type="PROSITE" id="PS50850">
    <property type="entry name" value="MFS"/>
    <property type="match status" value="1"/>
</dbReference>
<dbReference type="EMBL" id="JAMYJR010000010">
    <property type="protein sequence ID" value="MCO8271138.1"/>
    <property type="molecule type" value="Genomic_DNA"/>
</dbReference>
<feature type="transmembrane region" description="Helical" evidence="7">
    <location>
        <begin position="49"/>
        <end position="70"/>
    </location>
</feature>
<feature type="transmembrane region" description="Helical" evidence="7">
    <location>
        <begin position="258"/>
        <end position="278"/>
    </location>
</feature>
<name>A0ABT1DKW2_9ACTN</name>
<dbReference type="Pfam" id="PF05977">
    <property type="entry name" value="MFS_3"/>
    <property type="match status" value="1"/>
</dbReference>
<feature type="transmembrane region" description="Helical" evidence="7">
    <location>
        <begin position="82"/>
        <end position="102"/>
    </location>
</feature>
<comment type="caution">
    <text evidence="9">The sequence shown here is derived from an EMBL/GenBank/DDBJ whole genome shotgun (WGS) entry which is preliminary data.</text>
</comment>
<keyword evidence="2" id="KW-0813">Transport</keyword>
<dbReference type="RefSeq" id="WP_253237270.1">
    <property type="nucleotide sequence ID" value="NZ_JAMYJR010000010.1"/>
</dbReference>
<keyword evidence="5 7" id="KW-1133">Transmembrane helix</keyword>
<accession>A0ABT1DKW2</accession>
<evidence type="ECO:0000256" key="1">
    <source>
        <dbReference type="ARBA" id="ARBA00004429"/>
    </source>
</evidence>
<evidence type="ECO:0000256" key="6">
    <source>
        <dbReference type="ARBA" id="ARBA00023136"/>
    </source>
</evidence>
<comment type="subcellular location">
    <subcellularLocation>
        <location evidence="1">Cell inner membrane</location>
        <topology evidence="1">Multi-pass membrane protein</topology>
    </subcellularLocation>
</comment>
<feature type="transmembrane region" description="Helical" evidence="7">
    <location>
        <begin position="20"/>
        <end position="43"/>
    </location>
</feature>
<dbReference type="Gene3D" id="1.20.1250.20">
    <property type="entry name" value="MFS general substrate transporter like domains"/>
    <property type="match status" value="1"/>
</dbReference>
<dbReference type="PANTHER" id="PTHR23513">
    <property type="entry name" value="INTEGRAL MEMBRANE EFFLUX PROTEIN-RELATED"/>
    <property type="match status" value="1"/>
</dbReference>
<dbReference type="InterPro" id="IPR036259">
    <property type="entry name" value="MFS_trans_sf"/>
</dbReference>
<dbReference type="SUPFAM" id="SSF103473">
    <property type="entry name" value="MFS general substrate transporter"/>
    <property type="match status" value="1"/>
</dbReference>
<evidence type="ECO:0000256" key="5">
    <source>
        <dbReference type="ARBA" id="ARBA00022989"/>
    </source>
</evidence>
<dbReference type="PANTHER" id="PTHR23513:SF9">
    <property type="entry name" value="ENTEROBACTIN EXPORTER ENTS"/>
    <property type="match status" value="1"/>
</dbReference>
<reference evidence="9 10" key="1">
    <citation type="submission" date="2022-06" db="EMBL/GenBank/DDBJ databases">
        <title>New Species of the Genus Actinoplanes, ActinopZanes ferrugineus.</title>
        <authorList>
            <person name="Ding P."/>
        </authorList>
    </citation>
    <scope>NUCLEOTIDE SEQUENCE [LARGE SCALE GENOMIC DNA]</scope>
    <source>
        <strain evidence="9 10">TRM88003</strain>
    </source>
</reference>
<evidence type="ECO:0000256" key="2">
    <source>
        <dbReference type="ARBA" id="ARBA00022448"/>
    </source>
</evidence>